<feature type="transmembrane region" description="Helical" evidence="1">
    <location>
        <begin position="40"/>
        <end position="58"/>
    </location>
</feature>
<evidence type="ECO:0000313" key="3">
    <source>
        <dbReference type="Proteomes" id="UP000318055"/>
    </source>
</evidence>
<dbReference type="KEGG" id="ssua:FPZ54_08620"/>
<name>A0A518RF46_9SPHN</name>
<dbReference type="EMBL" id="CP042239">
    <property type="protein sequence ID" value="QDX26080.1"/>
    <property type="molecule type" value="Genomic_DNA"/>
</dbReference>
<proteinExistence type="predicted"/>
<dbReference type="RefSeq" id="WP_145846438.1">
    <property type="nucleotide sequence ID" value="NZ_CP042239.1"/>
</dbReference>
<dbReference type="OrthoDB" id="7597028at2"/>
<sequence length="63" mass="6988">MIRTLFAALLGRAIDRRDGRDGMKGAIIGAMGQRALTRMGPFGWVIGGAILLWSLLTGRRRRY</sequence>
<protein>
    <submittedName>
        <fullName evidence="2">Uncharacterized protein</fullName>
    </submittedName>
</protein>
<gene>
    <name evidence="2" type="ORF">FPZ54_08620</name>
</gene>
<keyword evidence="3" id="KW-1185">Reference proteome</keyword>
<accession>A0A518RF46</accession>
<evidence type="ECO:0000313" key="2">
    <source>
        <dbReference type="EMBL" id="QDX26080.1"/>
    </source>
</evidence>
<reference evidence="2 3" key="1">
    <citation type="submission" date="2019-07" db="EMBL/GenBank/DDBJ databases">
        <title>Sphingomonas alkalisoli sp. nov., isolated from rhizosphere soil of Suaedae salsa.</title>
        <authorList>
            <person name="Zhang H."/>
            <person name="Xu L."/>
            <person name="Zhang J.-X."/>
            <person name="Sun J.-Q."/>
        </authorList>
    </citation>
    <scope>NUCLEOTIDE SEQUENCE [LARGE SCALE GENOMIC DNA]</scope>
    <source>
        <strain evidence="2 3">XS-10</strain>
    </source>
</reference>
<organism evidence="2 3">
    <name type="scientific">Sphingomonas suaedae</name>
    <dbReference type="NCBI Taxonomy" id="2599297"/>
    <lineage>
        <taxon>Bacteria</taxon>
        <taxon>Pseudomonadati</taxon>
        <taxon>Pseudomonadota</taxon>
        <taxon>Alphaproteobacteria</taxon>
        <taxon>Sphingomonadales</taxon>
        <taxon>Sphingomonadaceae</taxon>
        <taxon>Sphingomonas</taxon>
    </lineage>
</organism>
<evidence type="ECO:0000256" key="1">
    <source>
        <dbReference type="SAM" id="Phobius"/>
    </source>
</evidence>
<dbReference type="Proteomes" id="UP000318055">
    <property type="component" value="Chromosome"/>
</dbReference>
<keyword evidence="1" id="KW-0812">Transmembrane</keyword>
<keyword evidence="1" id="KW-1133">Transmembrane helix</keyword>
<keyword evidence="1" id="KW-0472">Membrane</keyword>
<dbReference type="AlphaFoldDB" id="A0A518RF46"/>